<evidence type="ECO:0000256" key="1">
    <source>
        <dbReference type="SAM" id="MobiDB-lite"/>
    </source>
</evidence>
<evidence type="ECO:0000313" key="3">
    <source>
        <dbReference type="WBParaSite" id="PDA_v2.g1551.t1"/>
    </source>
</evidence>
<name>A0A914PL42_9BILA</name>
<protein>
    <submittedName>
        <fullName evidence="3">Uncharacterized protein</fullName>
    </submittedName>
</protein>
<dbReference type="WBParaSite" id="PDA_v2.g1551.t1">
    <property type="protein sequence ID" value="PDA_v2.g1551.t1"/>
    <property type="gene ID" value="PDA_v2.g1551"/>
</dbReference>
<reference evidence="3" key="1">
    <citation type="submission" date="2022-11" db="UniProtKB">
        <authorList>
            <consortium name="WormBaseParasite"/>
        </authorList>
    </citation>
    <scope>IDENTIFICATION</scope>
</reference>
<dbReference type="Proteomes" id="UP000887578">
    <property type="component" value="Unplaced"/>
</dbReference>
<evidence type="ECO:0000313" key="2">
    <source>
        <dbReference type="Proteomes" id="UP000887578"/>
    </source>
</evidence>
<dbReference type="AlphaFoldDB" id="A0A914PL42"/>
<proteinExistence type="predicted"/>
<feature type="region of interest" description="Disordered" evidence="1">
    <location>
        <begin position="1"/>
        <end position="22"/>
    </location>
</feature>
<sequence>MVSPPSTCTLTRRSSGMTDNYNSQRYQDTYFSPFLPVNRPKESVYRTSFMDSSSTTYEPNKKSSTELSYVRTPMIQQPYAISNNNTAASCMRNEMI</sequence>
<organism evidence="2 3">
    <name type="scientific">Panagrolaimus davidi</name>
    <dbReference type="NCBI Taxonomy" id="227884"/>
    <lineage>
        <taxon>Eukaryota</taxon>
        <taxon>Metazoa</taxon>
        <taxon>Ecdysozoa</taxon>
        <taxon>Nematoda</taxon>
        <taxon>Chromadorea</taxon>
        <taxon>Rhabditida</taxon>
        <taxon>Tylenchina</taxon>
        <taxon>Panagrolaimomorpha</taxon>
        <taxon>Panagrolaimoidea</taxon>
        <taxon>Panagrolaimidae</taxon>
        <taxon>Panagrolaimus</taxon>
    </lineage>
</organism>
<keyword evidence="2" id="KW-1185">Reference proteome</keyword>
<accession>A0A914PL42</accession>